<evidence type="ECO:0000256" key="1">
    <source>
        <dbReference type="SAM" id="Phobius"/>
    </source>
</evidence>
<dbReference type="Proteomes" id="UP001138780">
    <property type="component" value="Unassembled WGS sequence"/>
</dbReference>
<keyword evidence="1" id="KW-1133">Transmembrane helix</keyword>
<dbReference type="EMBL" id="MRXX01000011">
    <property type="protein sequence ID" value="MBK4780166.1"/>
    <property type="molecule type" value="Genomic_DNA"/>
</dbReference>
<dbReference type="Proteomes" id="UP000676511">
    <property type="component" value="Chromosome"/>
</dbReference>
<reference evidence="3 4" key="2">
    <citation type="submission" date="2021-03" db="EMBL/GenBank/DDBJ databases">
        <title>Human Oral Microbial Genomes.</title>
        <authorList>
            <person name="Johnston C.D."/>
            <person name="Chen T."/>
            <person name="Dewhirst F.E."/>
        </authorList>
    </citation>
    <scope>NUCLEOTIDE SEQUENCE [LARGE SCALE GENOMIC DNA]</scope>
    <source>
        <strain evidence="3 4">CCUG 66490</strain>
    </source>
</reference>
<keyword evidence="4" id="KW-1185">Reference proteome</keyword>
<keyword evidence="1" id="KW-0812">Transmembrane</keyword>
<accession>A0A9X1BBD3</accession>
<keyword evidence="1" id="KW-0472">Membrane</keyword>
<proteinExistence type="predicted"/>
<gene>
    <name evidence="2" type="ORF">BTU61_08180</name>
    <name evidence="3" type="ORF">J4854_02115</name>
</gene>
<dbReference type="AlphaFoldDB" id="A0A9X1BBD3"/>
<dbReference type="RefSeq" id="WP_200773112.1">
    <property type="nucleotide sequence ID" value="NZ_CP072329.1"/>
</dbReference>
<feature type="transmembrane region" description="Helical" evidence="1">
    <location>
        <begin position="7"/>
        <end position="28"/>
    </location>
</feature>
<protein>
    <submittedName>
        <fullName evidence="2">Uncharacterized protein</fullName>
    </submittedName>
</protein>
<evidence type="ECO:0000313" key="4">
    <source>
        <dbReference type="Proteomes" id="UP000676511"/>
    </source>
</evidence>
<evidence type="ECO:0000313" key="3">
    <source>
        <dbReference type="EMBL" id="QUB39270.1"/>
    </source>
</evidence>
<feature type="transmembrane region" description="Helical" evidence="1">
    <location>
        <begin position="34"/>
        <end position="57"/>
    </location>
</feature>
<organism evidence="2 5">
    <name type="scientific">Streptococcus lactarius</name>
    <dbReference type="NCBI Taxonomy" id="684066"/>
    <lineage>
        <taxon>Bacteria</taxon>
        <taxon>Bacillati</taxon>
        <taxon>Bacillota</taxon>
        <taxon>Bacilli</taxon>
        <taxon>Lactobacillales</taxon>
        <taxon>Streptococcaceae</taxon>
        <taxon>Streptococcus</taxon>
    </lineage>
</organism>
<evidence type="ECO:0000313" key="2">
    <source>
        <dbReference type="EMBL" id="MBK4780166.1"/>
    </source>
</evidence>
<reference evidence="2" key="1">
    <citation type="submission" date="2016-12" db="EMBL/GenBank/DDBJ databases">
        <title>Draft genome of Streptococcus lactarius CCUG 66490T type strain.</title>
        <authorList>
            <person name="Salva-Serra F."/>
            <person name="Engstrom-Jakobsson H."/>
            <person name="Thorell K."/>
            <person name="Gomila M."/>
            <person name="Gonzales-Siles L."/>
            <person name="Busquets A."/>
            <person name="Jaen-Luchoro D."/>
            <person name="Karlsson R."/>
            <person name="Kristiansson E."/>
            <person name="Moore E."/>
        </authorList>
    </citation>
    <scope>NUCLEOTIDE SEQUENCE</scope>
    <source>
        <strain evidence="2">CCUG 66490</strain>
    </source>
</reference>
<dbReference type="EMBL" id="CP072329">
    <property type="protein sequence ID" value="QUB39270.1"/>
    <property type="molecule type" value="Genomic_DNA"/>
</dbReference>
<sequence>MNKKLEIGWMFAFCMVLWLTEQMTGWFSAHFPSWFFQTVWGVALVVFVIIPAGQIWLKGEHHECH</sequence>
<name>A0A9X1BBD3_9STRE</name>
<evidence type="ECO:0000313" key="5">
    <source>
        <dbReference type="Proteomes" id="UP001138780"/>
    </source>
</evidence>